<comment type="caution">
    <text evidence="5">The sequence shown here is derived from an EMBL/GenBank/DDBJ whole genome shotgun (WGS) entry which is preliminary data.</text>
</comment>
<evidence type="ECO:0000313" key="6">
    <source>
        <dbReference type="Proteomes" id="UP000585507"/>
    </source>
</evidence>
<dbReference type="RefSeq" id="WP_018327541.1">
    <property type="nucleotide sequence ID" value="NZ_JACHBK010000010.1"/>
</dbReference>
<evidence type="ECO:0000256" key="2">
    <source>
        <dbReference type="ARBA" id="ARBA00009199"/>
    </source>
</evidence>
<dbReference type="InterPro" id="IPR020556">
    <property type="entry name" value="Amidase_CS"/>
</dbReference>
<sequence>MTGDATTLAEAIKVGRLTAFDAMQASLHAAHDLEALGAIVYLNRELGESAARGMDRERDSATLIFQERPFAGVPTLAKDLGGPFAGLPVTAGSRLFKREPSKSDSDLAKRFRHAGFCPFGVTTSPEFGLSFASEPAIGPICHNPLDRSLTPGGSSGGAAAAVAAGIVAIAHATDAGGSIRVPAACCGLVGLKPGRGAVPAGPSFGNHLGGIANELVVARSVRDAASAFEALGGQARGPFADSAPVRFEAMALRVGVLTDTGAAQPTSAERSAAVEAAALGLEAQGHTLVPLDWMEFEAMVAASGRTFGGIVAVNLAAMVESSGIAIEGAEPLTQAFVARGRAMSGTSLWDILNEGVLVSRDLWRVFQRVDVIVTPMLASAPLPIGSFPTNHEDAELQLDRMATFAPLASLANISGFPAITLPFGADAGGLPLPVQLMAPFGHEPLLLALAARLESEDRWQHRFPVAGLAA</sequence>
<keyword evidence="6" id="KW-1185">Reference proteome</keyword>
<evidence type="ECO:0000256" key="3">
    <source>
        <dbReference type="ARBA" id="ARBA00021874"/>
    </source>
</evidence>
<reference evidence="5 6" key="1">
    <citation type="submission" date="2020-08" db="EMBL/GenBank/DDBJ databases">
        <title>Genomic Encyclopedia of Type Strains, Phase IV (KMG-V): Genome sequencing to study the core and pangenomes of soil and plant-associated prokaryotes.</title>
        <authorList>
            <person name="Whitman W."/>
        </authorList>
    </citation>
    <scope>NUCLEOTIDE SEQUENCE [LARGE SCALE GENOMIC DNA]</scope>
    <source>
        <strain evidence="5 6">SEMIA 4084</strain>
    </source>
</reference>
<evidence type="ECO:0000313" key="5">
    <source>
        <dbReference type="EMBL" id="MBB5537764.1"/>
    </source>
</evidence>
<dbReference type="EMBL" id="JACHBK010000010">
    <property type="protein sequence ID" value="MBB5537764.1"/>
    <property type="molecule type" value="Genomic_DNA"/>
</dbReference>
<protein>
    <recommendedName>
        <fullName evidence="3">Indoleacetamide hydrolase</fullName>
    </recommendedName>
</protein>
<comment type="similarity">
    <text evidence="2">Belongs to the amidase family.</text>
</comment>
<comment type="function">
    <text evidence="1">Hydrolyzes indole-3-acetamide (IAM) into indole-3-acetic acid (IAA).</text>
</comment>
<dbReference type="AlphaFoldDB" id="A0A7W8UE87"/>
<dbReference type="InterPro" id="IPR036928">
    <property type="entry name" value="AS_sf"/>
</dbReference>
<dbReference type="PROSITE" id="PS00571">
    <property type="entry name" value="AMIDASES"/>
    <property type="match status" value="1"/>
</dbReference>
<dbReference type="SUPFAM" id="SSF75304">
    <property type="entry name" value="Amidase signature (AS) enzymes"/>
    <property type="match status" value="1"/>
</dbReference>
<accession>A0A7W8UE87</accession>
<dbReference type="Pfam" id="PF01425">
    <property type="entry name" value="Amidase"/>
    <property type="match status" value="1"/>
</dbReference>
<evidence type="ECO:0000259" key="4">
    <source>
        <dbReference type="Pfam" id="PF01425"/>
    </source>
</evidence>
<gene>
    <name evidence="5" type="ORF">GGD55_004484</name>
</gene>
<feature type="domain" description="Amidase" evidence="4">
    <location>
        <begin position="25"/>
        <end position="447"/>
    </location>
</feature>
<keyword evidence="5" id="KW-0378">Hydrolase</keyword>
<dbReference type="Proteomes" id="UP000585507">
    <property type="component" value="Unassembled WGS sequence"/>
</dbReference>
<dbReference type="PANTHER" id="PTHR11895:SF7">
    <property type="entry name" value="GLUTAMYL-TRNA(GLN) AMIDOTRANSFERASE SUBUNIT A, MITOCHONDRIAL"/>
    <property type="match status" value="1"/>
</dbReference>
<dbReference type="GO" id="GO:0016787">
    <property type="term" value="F:hydrolase activity"/>
    <property type="evidence" value="ECO:0007669"/>
    <property type="project" value="UniProtKB-KW"/>
</dbReference>
<name>A0A7W8UE87_9HYPH</name>
<organism evidence="5 6">
    <name type="scientific">Rhizobium giardinii</name>
    <dbReference type="NCBI Taxonomy" id="56731"/>
    <lineage>
        <taxon>Bacteria</taxon>
        <taxon>Pseudomonadati</taxon>
        <taxon>Pseudomonadota</taxon>
        <taxon>Alphaproteobacteria</taxon>
        <taxon>Hyphomicrobiales</taxon>
        <taxon>Rhizobiaceae</taxon>
        <taxon>Rhizobium/Agrobacterium group</taxon>
        <taxon>Rhizobium</taxon>
    </lineage>
</organism>
<dbReference type="Gene3D" id="3.90.1300.10">
    <property type="entry name" value="Amidase signature (AS) domain"/>
    <property type="match status" value="1"/>
</dbReference>
<dbReference type="InterPro" id="IPR023631">
    <property type="entry name" value="Amidase_dom"/>
</dbReference>
<proteinExistence type="inferred from homology"/>
<dbReference type="PANTHER" id="PTHR11895">
    <property type="entry name" value="TRANSAMIDASE"/>
    <property type="match status" value="1"/>
</dbReference>
<evidence type="ECO:0000256" key="1">
    <source>
        <dbReference type="ARBA" id="ARBA00003871"/>
    </source>
</evidence>
<dbReference type="InterPro" id="IPR000120">
    <property type="entry name" value="Amidase"/>
</dbReference>